<dbReference type="RefSeq" id="XP_001882029.1">
    <property type="nucleotide sequence ID" value="XM_001881994.1"/>
</dbReference>
<accession>B0DE97</accession>
<gene>
    <name evidence="1" type="ORF">LACBIDRAFT_328040</name>
</gene>
<dbReference type="AlphaFoldDB" id="B0DE97"/>
<dbReference type="EMBL" id="DS547105">
    <property type="protein sequence ID" value="EDR07098.1"/>
    <property type="molecule type" value="Genomic_DNA"/>
</dbReference>
<proteinExistence type="predicted"/>
<dbReference type="Proteomes" id="UP000001194">
    <property type="component" value="Unassembled WGS sequence"/>
</dbReference>
<dbReference type="OrthoDB" id="10609912at2759"/>
<dbReference type="GeneID" id="6077690"/>
<keyword evidence="2" id="KW-1185">Reference proteome</keyword>
<dbReference type="InParanoid" id="B0DE97"/>
<organism evidence="2">
    <name type="scientific">Laccaria bicolor (strain S238N-H82 / ATCC MYA-4686)</name>
    <name type="common">Bicoloured deceiver</name>
    <name type="synonym">Laccaria laccata var. bicolor</name>
    <dbReference type="NCBI Taxonomy" id="486041"/>
    <lineage>
        <taxon>Eukaryota</taxon>
        <taxon>Fungi</taxon>
        <taxon>Dikarya</taxon>
        <taxon>Basidiomycota</taxon>
        <taxon>Agaricomycotina</taxon>
        <taxon>Agaricomycetes</taxon>
        <taxon>Agaricomycetidae</taxon>
        <taxon>Agaricales</taxon>
        <taxon>Agaricineae</taxon>
        <taxon>Hydnangiaceae</taxon>
        <taxon>Laccaria</taxon>
    </lineage>
</organism>
<dbReference type="KEGG" id="lbc:LACBIDRAFT_328040"/>
<evidence type="ECO:0000313" key="2">
    <source>
        <dbReference type="Proteomes" id="UP000001194"/>
    </source>
</evidence>
<reference evidence="1 2" key="1">
    <citation type="journal article" date="2008" name="Nature">
        <title>The genome of Laccaria bicolor provides insights into mycorrhizal symbiosis.</title>
        <authorList>
            <person name="Martin F."/>
            <person name="Aerts A."/>
            <person name="Ahren D."/>
            <person name="Brun A."/>
            <person name="Danchin E.G.J."/>
            <person name="Duchaussoy F."/>
            <person name="Gibon J."/>
            <person name="Kohler A."/>
            <person name="Lindquist E."/>
            <person name="Pereda V."/>
            <person name="Salamov A."/>
            <person name="Shapiro H.J."/>
            <person name="Wuyts J."/>
            <person name="Blaudez D."/>
            <person name="Buee M."/>
            <person name="Brokstein P."/>
            <person name="Canbaeck B."/>
            <person name="Cohen D."/>
            <person name="Courty P.E."/>
            <person name="Coutinho P.M."/>
            <person name="Delaruelle C."/>
            <person name="Detter J.C."/>
            <person name="Deveau A."/>
            <person name="DiFazio S."/>
            <person name="Duplessis S."/>
            <person name="Fraissinet-Tachet L."/>
            <person name="Lucic E."/>
            <person name="Frey-Klett P."/>
            <person name="Fourrey C."/>
            <person name="Feussner I."/>
            <person name="Gay G."/>
            <person name="Grimwood J."/>
            <person name="Hoegger P.J."/>
            <person name="Jain P."/>
            <person name="Kilaru S."/>
            <person name="Labbe J."/>
            <person name="Lin Y.C."/>
            <person name="Legue V."/>
            <person name="Le Tacon F."/>
            <person name="Marmeisse R."/>
            <person name="Melayah D."/>
            <person name="Montanini B."/>
            <person name="Muratet M."/>
            <person name="Nehls U."/>
            <person name="Niculita-Hirzel H."/>
            <person name="Oudot-Le Secq M.P."/>
            <person name="Peter M."/>
            <person name="Quesneville H."/>
            <person name="Rajashekar B."/>
            <person name="Reich M."/>
            <person name="Rouhier N."/>
            <person name="Schmutz J."/>
            <person name="Yin T."/>
            <person name="Chalot M."/>
            <person name="Henrissat B."/>
            <person name="Kuees U."/>
            <person name="Lucas S."/>
            <person name="Van de Peer Y."/>
            <person name="Podila G.K."/>
            <person name="Polle A."/>
            <person name="Pukkila P.J."/>
            <person name="Richardson P.M."/>
            <person name="Rouze P."/>
            <person name="Sanders I.R."/>
            <person name="Stajich J.E."/>
            <person name="Tunlid A."/>
            <person name="Tuskan G."/>
            <person name="Grigoriev I.V."/>
        </authorList>
    </citation>
    <scope>NUCLEOTIDE SEQUENCE [LARGE SCALE GENOMIC DNA]</scope>
    <source>
        <strain evidence="2">S238N-H82 / ATCC MYA-4686</strain>
    </source>
</reference>
<name>B0DE97_LACBS</name>
<protein>
    <submittedName>
        <fullName evidence="1">Predicted protein</fullName>
    </submittedName>
</protein>
<evidence type="ECO:0000313" key="1">
    <source>
        <dbReference type="EMBL" id="EDR07098.1"/>
    </source>
</evidence>
<sequence>MSHTPELSSENVWFLCYSTNFVQKMTRHSFFLVSVHQFSTYSNCGSNEANLNCPLQQEHYDARDCTQKDWETHKNQLTQQKIAVDALKQTVTILYWKNDSIKSLNSLHKSASMYMQCSFSHNAHVIPFLICKHVGQKVMYIHLASATHVAQLSSQSKYNVNLSK</sequence>
<dbReference type="HOGENOM" id="CLU_1619312_0_0_1"/>